<dbReference type="EMBL" id="VSSQ01014302">
    <property type="protein sequence ID" value="MPM53366.1"/>
    <property type="molecule type" value="Genomic_DNA"/>
</dbReference>
<evidence type="ECO:0000313" key="1">
    <source>
        <dbReference type="EMBL" id="MPM53366.1"/>
    </source>
</evidence>
<comment type="caution">
    <text evidence="1">The sequence shown here is derived from an EMBL/GenBank/DDBJ whole genome shotgun (WGS) entry which is preliminary data.</text>
</comment>
<reference evidence="1" key="1">
    <citation type="submission" date="2019-08" db="EMBL/GenBank/DDBJ databases">
        <authorList>
            <person name="Kucharzyk K."/>
            <person name="Murdoch R.W."/>
            <person name="Higgins S."/>
            <person name="Loffler F."/>
        </authorList>
    </citation>
    <scope>NUCLEOTIDE SEQUENCE</scope>
</reference>
<name>A0A645AKA5_9ZZZZ</name>
<dbReference type="AlphaFoldDB" id="A0A645AKA5"/>
<proteinExistence type="predicted"/>
<protein>
    <submittedName>
        <fullName evidence="1">Uncharacterized protein</fullName>
    </submittedName>
</protein>
<organism evidence="1">
    <name type="scientific">bioreactor metagenome</name>
    <dbReference type="NCBI Taxonomy" id="1076179"/>
    <lineage>
        <taxon>unclassified sequences</taxon>
        <taxon>metagenomes</taxon>
        <taxon>ecological metagenomes</taxon>
    </lineage>
</organism>
<sequence length="74" mass="8682">MHIVQLCANKCIIQPVKCFIITFKSRIHFDIGVNHCDIVNDRILRHLYITECLPSEVHMHVTHFTVSYKSTFLI</sequence>
<gene>
    <name evidence="1" type="ORF">SDC9_100133</name>
</gene>
<accession>A0A645AKA5</accession>